<sequence>MSSLVTYACFHRHKCLVFSEIPIQRLRLWRQLDSIASGPSAEYTRLYSSRSTTMDGSEEIDRGSTGIVIDIYCRSRDAVVRHNVFFRFKPEVTAEKQRDVMEKFASLKDECKRDGQTYIQNLHCGINNSPEGFDQGMTQGYLLTFKNIEDRNYYLGKPHFSPYDPAHDAFKDFVVPLLDDRGVFVFDFVDQ</sequence>
<name>A0A2P6MW70_9EUKA</name>
<evidence type="ECO:0000259" key="1">
    <source>
        <dbReference type="PROSITE" id="PS51502"/>
    </source>
</evidence>
<accession>A0A2P6MW70</accession>
<dbReference type="Pfam" id="PF07876">
    <property type="entry name" value="Dabb"/>
    <property type="match status" value="1"/>
</dbReference>
<organism evidence="2 3">
    <name type="scientific">Planoprotostelium fungivorum</name>
    <dbReference type="NCBI Taxonomy" id="1890364"/>
    <lineage>
        <taxon>Eukaryota</taxon>
        <taxon>Amoebozoa</taxon>
        <taxon>Evosea</taxon>
        <taxon>Variosea</taxon>
        <taxon>Cavosteliida</taxon>
        <taxon>Cavosteliaceae</taxon>
        <taxon>Planoprotostelium</taxon>
    </lineage>
</organism>
<evidence type="ECO:0000313" key="2">
    <source>
        <dbReference type="EMBL" id="PRP75961.1"/>
    </source>
</evidence>
<protein>
    <recommendedName>
        <fullName evidence="1">Stress-response A/B barrel domain-containing protein</fullName>
    </recommendedName>
</protein>
<dbReference type="InterPro" id="IPR013097">
    <property type="entry name" value="Dabb"/>
</dbReference>
<dbReference type="Gene3D" id="3.30.70.100">
    <property type="match status" value="1"/>
</dbReference>
<dbReference type="AlphaFoldDB" id="A0A2P6MW70"/>
<keyword evidence="3" id="KW-1185">Reference proteome</keyword>
<dbReference type="STRING" id="1890364.A0A2P6MW70"/>
<dbReference type="InterPro" id="IPR011008">
    <property type="entry name" value="Dimeric_a/b-barrel"/>
</dbReference>
<dbReference type="InParanoid" id="A0A2P6MW70"/>
<evidence type="ECO:0000313" key="3">
    <source>
        <dbReference type="Proteomes" id="UP000241769"/>
    </source>
</evidence>
<proteinExistence type="predicted"/>
<dbReference type="Proteomes" id="UP000241769">
    <property type="component" value="Unassembled WGS sequence"/>
</dbReference>
<feature type="domain" description="Stress-response A/B barrel" evidence="1">
    <location>
        <begin position="80"/>
        <end position="186"/>
    </location>
</feature>
<dbReference type="PROSITE" id="PS51502">
    <property type="entry name" value="S_R_A_B_BARREL"/>
    <property type="match status" value="1"/>
</dbReference>
<comment type="caution">
    <text evidence="2">The sequence shown here is derived from an EMBL/GenBank/DDBJ whole genome shotgun (WGS) entry which is preliminary data.</text>
</comment>
<dbReference type="SUPFAM" id="SSF54909">
    <property type="entry name" value="Dimeric alpha+beta barrel"/>
    <property type="match status" value="1"/>
</dbReference>
<gene>
    <name evidence="2" type="ORF">PROFUN_01677</name>
</gene>
<dbReference type="OrthoDB" id="1601230at2759"/>
<dbReference type="EMBL" id="MDYQ01000353">
    <property type="protein sequence ID" value="PRP75961.1"/>
    <property type="molecule type" value="Genomic_DNA"/>
</dbReference>
<dbReference type="SMART" id="SM00886">
    <property type="entry name" value="Dabb"/>
    <property type="match status" value="1"/>
</dbReference>
<reference evidence="2 3" key="1">
    <citation type="journal article" date="2018" name="Genome Biol. Evol.">
        <title>Multiple Roots of Fruiting Body Formation in Amoebozoa.</title>
        <authorList>
            <person name="Hillmann F."/>
            <person name="Forbes G."/>
            <person name="Novohradska S."/>
            <person name="Ferling I."/>
            <person name="Riege K."/>
            <person name="Groth M."/>
            <person name="Westermann M."/>
            <person name="Marz M."/>
            <person name="Spaller T."/>
            <person name="Winckler T."/>
            <person name="Schaap P."/>
            <person name="Glockner G."/>
        </authorList>
    </citation>
    <scope>NUCLEOTIDE SEQUENCE [LARGE SCALE GENOMIC DNA]</scope>
    <source>
        <strain evidence="2 3">Jena</strain>
    </source>
</reference>